<name>A0AAD5H500_9CHLO</name>
<feature type="transmembrane region" description="Helical" evidence="1">
    <location>
        <begin position="268"/>
        <end position="289"/>
    </location>
</feature>
<evidence type="ECO:0000256" key="1">
    <source>
        <dbReference type="SAM" id="Phobius"/>
    </source>
</evidence>
<organism evidence="2 3">
    <name type="scientific">Chlorella ohadii</name>
    <dbReference type="NCBI Taxonomy" id="2649997"/>
    <lineage>
        <taxon>Eukaryota</taxon>
        <taxon>Viridiplantae</taxon>
        <taxon>Chlorophyta</taxon>
        <taxon>core chlorophytes</taxon>
        <taxon>Trebouxiophyceae</taxon>
        <taxon>Chlorellales</taxon>
        <taxon>Chlorellaceae</taxon>
        <taxon>Chlorella clade</taxon>
        <taxon>Chlorella</taxon>
    </lineage>
</organism>
<feature type="transmembrane region" description="Helical" evidence="1">
    <location>
        <begin position="116"/>
        <end position="136"/>
    </location>
</feature>
<feature type="transmembrane region" description="Helical" evidence="1">
    <location>
        <begin position="48"/>
        <end position="69"/>
    </location>
</feature>
<sequence>MAARAAFYGALALAVIGTLIAIGALGAQQRFCFDNEGRNGVTNCSKYLSFYWAATALQAFLLISIGAAAAARAVHTYRSSLWTQGAVAVCLSIAQGSNAFRTIFMAGLPSDAHDRWCAYVAGVSCYVAADFILAWAGDTLYRTARVEGKDGFVTFKRLPANWQAQLEQRAAPAEPAEPAKAGPLHYGFLAALGLAVAGACVALGGTAAVQQFCSANGYVIYGSGYQWRPCSPYWSLPWFVWALIVAFLALTALAYARKQIHNYRASLWSLAAVTCALSCLICFMTYSPLDYITDATLAARYRATLAGFAIYTGATLLLIVLGDALYRLKRVEGADGFVSFKRPAAWGQDEAPSPTAPCQPLRPIEWAFLASVALAAAGTAIALGGLASAQALCNQGGQQGNFMGIQEDCAVFLSWPWFGWALQVAVLGAVLAAWTTANIHSYKQSLWALAAVVIFTACHAGNKLFIMQPYSTGTLHQRQIVALWGFIILIAGDYLMTISLDAVHMLRREEGADGYLTFKRPNWPAPPAKAAAAGEPAAAV</sequence>
<feature type="transmembrane region" description="Helical" evidence="1">
    <location>
        <begin position="238"/>
        <end position="256"/>
    </location>
</feature>
<feature type="transmembrane region" description="Helical" evidence="1">
    <location>
        <begin position="301"/>
        <end position="321"/>
    </location>
</feature>
<dbReference type="EMBL" id="JADXDR010000067">
    <property type="protein sequence ID" value="KAI7841128.1"/>
    <property type="molecule type" value="Genomic_DNA"/>
</dbReference>
<accession>A0AAD5H500</accession>
<keyword evidence="1" id="KW-1133">Transmembrane helix</keyword>
<proteinExistence type="predicted"/>
<dbReference type="Proteomes" id="UP001205105">
    <property type="component" value="Unassembled WGS sequence"/>
</dbReference>
<keyword evidence="1" id="KW-0472">Membrane</keyword>
<keyword evidence="3" id="KW-1185">Reference proteome</keyword>
<reference evidence="2" key="1">
    <citation type="submission" date="2020-11" db="EMBL/GenBank/DDBJ databases">
        <title>Chlorella ohadii genome sequencing and assembly.</title>
        <authorList>
            <person name="Murik O."/>
            <person name="Treves H."/>
            <person name="Kedem I."/>
            <person name="Shotland Y."/>
            <person name="Kaplan A."/>
        </authorList>
    </citation>
    <scope>NUCLEOTIDE SEQUENCE</scope>
    <source>
        <strain evidence="2">1</strain>
    </source>
</reference>
<comment type="caution">
    <text evidence="2">The sequence shown here is derived from an EMBL/GenBank/DDBJ whole genome shotgun (WGS) entry which is preliminary data.</text>
</comment>
<dbReference type="AlphaFoldDB" id="A0AAD5H500"/>
<evidence type="ECO:0000313" key="3">
    <source>
        <dbReference type="Proteomes" id="UP001205105"/>
    </source>
</evidence>
<feature type="transmembrane region" description="Helical" evidence="1">
    <location>
        <begin position="412"/>
        <end position="434"/>
    </location>
</feature>
<feature type="transmembrane region" description="Helical" evidence="1">
    <location>
        <begin position="479"/>
        <end position="498"/>
    </location>
</feature>
<protein>
    <submittedName>
        <fullName evidence="2">Uncharacterized protein</fullName>
    </submittedName>
</protein>
<feature type="transmembrane region" description="Helical" evidence="1">
    <location>
        <begin position="366"/>
        <end position="392"/>
    </location>
</feature>
<gene>
    <name evidence="2" type="ORF">COHA_005098</name>
</gene>
<evidence type="ECO:0000313" key="2">
    <source>
        <dbReference type="EMBL" id="KAI7841128.1"/>
    </source>
</evidence>
<keyword evidence="1" id="KW-0812">Transmembrane</keyword>
<feature type="transmembrane region" description="Helical" evidence="1">
    <location>
        <begin position="446"/>
        <end position="467"/>
    </location>
</feature>
<feature type="transmembrane region" description="Helical" evidence="1">
    <location>
        <begin position="6"/>
        <end position="27"/>
    </location>
</feature>